<dbReference type="Proteomes" id="UP000248597">
    <property type="component" value="Unassembled WGS sequence"/>
</dbReference>
<reference evidence="1 2" key="1">
    <citation type="submission" date="2017-08" db="EMBL/GenBank/DDBJ databases">
        <title>Infants hospitalized years apart are colonized by the same room-sourced microbial strains.</title>
        <authorList>
            <person name="Brooks B."/>
            <person name="Olm M.R."/>
            <person name="Firek B.A."/>
            <person name="Baker R."/>
            <person name="Thomas B.C."/>
            <person name="Morowitz M.J."/>
            <person name="Banfield J.F."/>
        </authorList>
    </citation>
    <scope>NUCLEOTIDE SEQUENCE [LARGE SCALE GENOMIC DNA]</scope>
    <source>
        <strain evidence="1">S2_005_003_R2_47</strain>
    </source>
</reference>
<dbReference type="AlphaFoldDB" id="A0A2W5KVW8"/>
<sequence>MSFIAFLLASAITFVLFVVFFSRLGPPPPPAYQLTAPPMTSAARKVLPFMGVTNARPARSIAQSTQIPVSGVLAAQRELRALGLAKYGPAVNDNGKVAGSGYSLTPKGVEVQRVFGSRAA</sequence>
<organism evidence="1 2">
    <name type="scientific">Sphingopyxis macrogoltabida</name>
    <name type="common">Sphingomonas macrogoltabidus</name>
    <dbReference type="NCBI Taxonomy" id="33050"/>
    <lineage>
        <taxon>Bacteria</taxon>
        <taxon>Pseudomonadati</taxon>
        <taxon>Pseudomonadota</taxon>
        <taxon>Alphaproteobacteria</taxon>
        <taxon>Sphingomonadales</taxon>
        <taxon>Sphingomonadaceae</taxon>
        <taxon>Sphingopyxis</taxon>
    </lineage>
</organism>
<gene>
    <name evidence="1" type="ORF">DI569_12895</name>
</gene>
<evidence type="ECO:0000313" key="1">
    <source>
        <dbReference type="EMBL" id="PZQ21156.1"/>
    </source>
</evidence>
<comment type="caution">
    <text evidence="1">The sequence shown here is derived from an EMBL/GenBank/DDBJ whole genome shotgun (WGS) entry which is preliminary data.</text>
</comment>
<accession>A0A2W5KVW8</accession>
<name>A0A2W5KVW8_SPHMC</name>
<protein>
    <submittedName>
        <fullName evidence="1">Uncharacterized protein</fullName>
    </submittedName>
</protein>
<proteinExistence type="predicted"/>
<evidence type="ECO:0000313" key="2">
    <source>
        <dbReference type="Proteomes" id="UP000248597"/>
    </source>
</evidence>
<dbReference type="EMBL" id="QFPJ01000035">
    <property type="protein sequence ID" value="PZQ21156.1"/>
    <property type="molecule type" value="Genomic_DNA"/>
</dbReference>